<dbReference type="SUPFAM" id="SSF56281">
    <property type="entry name" value="Metallo-hydrolase/oxidoreductase"/>
    <property type="match status" value="1"/>
</dbReference>
<evidence type="ECO:0000313" key="5">
    <source>
        <dbReference type="Proteomes" id="UP000613743"/>
    </source>
</evidence>
<evidence type="ECO:0000256" key="2">
    <source>
        <dbReference type="SAM" id="SignalP"/>
    </source>
</evidence>
<dbReference type="Pfam" id="PF00753">
    <property type="entry name" value="Lactamase_B"/>
    <property type="match status" value="1"/>
</dbReference>
<reference evidence="4" key="2">
    <citation type="submission" date="2020-09" db="EMBL/GenBank/DDBJ databases">
        <authorList>
            <person name="Sun Q."/>
            <person name="Ohkuma M."/>
        </authorList>
    </citation>
    <scope>NUCLEOTIDE SEQUENCE</scope>
    <source>
        <strain evidence="4">JCM 30804</strain>
    </source>
</reference>
<dbReference type="EMBL" id="BMPZ01000002">
    <property type="protein sequence ID" value="GGI76314.1"/>
    <property type="molecule type" value="Genomic_DNA"/>
</dbReference>
<dbReference type="Proteomes" id="UP000613743">
    <property type="component" value="Unassembled WGS sequence"/>
</dbReference>
<accession>A0A917N801</accession>
<dbReference type="SMART" id="SM00849">
    <property type="entry name" value="Lactamase_B"/>
    <property type="match status" value="1"/>
</dbReference>
<dbReference type="InterPro" id="IPR001279">
    <property type="entry name" value="Metallo-B-lactamas"/>
</dbReference>
<evidence type="ECO:0000259" key="3">
    <source>
        <dbReference type="SMART" id="SM00849"/>
    </source>
</evidence>
<feature type="signal peptide" evidence="2">
    <location>
        <begin position="1"/>
        <end position="22"/>
    </location>
</feature>
<dbReference type="PANTHER" id="PTHR42951:SF4">
    <property type="entry name" value="ACYL-COENZYME A THIOESTERASE MBLAC2"/>
    <property type="match status" value="1"/>
</dbReference>
<protein>
    <submittedName>
        <fullName evidence="4">Cyclase</fullName>
    </submittedName>
</protein>
<comment type="similarity">
    <text evidence="1">Belongs to the metallo-beta-lactamase superfamily. Class-B beta-lactamase family.</text>
</comment>
<dbReference type="InterPro" id="IPR050855">
    <property type="entry name" value="NDM-1-like"/>
</dbReference>
<proteinExistence type="inferred from homology"/>
<organism evidence="4 5">
    <name type="scientific">Shewanella gelidii</name>
    <dbReference type="NCBI Taxonomy" id="1642821"/>
    <lineage>
        <taxon>Bacteria</taxon>
        <taxon>Pseudomonadati</taxon>
        <taxon>Pseudomonadota</taxon>
        <taxon>Gammaproteobacteria</taxon>
        <taxon>Alteromonadales</taxon>
        <taxon>Shewanellaceae</taxon>
        <taxon>Shewanella</taxon>
    </lineage>
</organism>
<gene>
    <name evidence="4" type="ORF">GCM10009332_12090</name>
</gene>
<reference evidence="4" key="1">
    <citation type="journal article" date="2014" name="Int. J. Syst. Evol. Microbiol.">
        <title>Complete genome sequence of Corynebacterium casei LMG S-19264T (=DSM 44701T), isolated from a smear-ripened cheese.</title>
        <authorList>
            <consortium name="US DOE Joint Genome Institute (JGI-PGF)"/>
            <person name="Walter F."/>
            <person name="Albersmeier A."/>
            <person name="Kalinowski J."/>
            <person name="Ruckert C."/>
        </authorList>
    </citation>
    <scope>NUCLEOTIDE SEQUENCE</scope>
    <source>
        <strain evidence="4">JCM 30804</strain>
    </source>
</reference>
<comment type="caution">
    <text evidence="4">The sequence shown here is derived from an EMBL/GenBank/DDBJ whole genome shotgun (WGS) entry which is preliminary data.</text>
</comment>
<keyword evidence="2" id="KW-0732">Signal</keyword>
<feature type="domain" description="Metallo-beta-lactamase" evidence="3">
    <location>
        <begin position="48"/>
        <end position="220"/>
    </location>
</feature>
<name>A0A917N801_9GAMM</name>
<dbReference type="AlphaFoldDB" id="A0A917N801"/>
<dbReference type="RefSeq" id="WP_188918863.1">
    <property type="nucleotide sequence ID" value="NZ_BMPZ01000002.1"/>
</dbReference>
<dbReference type="GO" id="GO:0017001">
    <property type="term" value="P:antibiotic catabolic process"/>
    <property type="evidence" value="ECO:0007669"/>
    <property type="project" value="UniProtKB-ARBA"/>
</dbReference>
<feature type="chain" id="PRO_5038000016" evidence="2">
    <location>
        <begin position="23"/>
        <end position="288"/>
    </location>
</feature>
<evidence type="ECO:0000313" key="4">
    <source>
        <dbReference type="EMBL" id="GGI76314.1"/>
    </source>
</evidence>
<dbReference type="Gene3D" id="3.60.15.10">
    <property type="entry name" value="Ribonuclease Z/Hydroxyacylglutathione hydrolase-like"/>
    <property type="match status" value="1"/>
</dbReference>
<dbReference type="InterPro" id="IPR036866">
    <property type="entry name" value="RibonucZ/Hydroxyglut_hydro"/>
</dbReference>
<dbReference type="PANTHER" id="PTHR42951">
    <property type="entry name" value="METALLO-BETA-LACTAMASE DOMAIN-CONTAINING"/>
    <property type="match status" value="1"/>
</dbReference>
<sequence>MKTPKILLSASLLLSICFQSNAADDRFANVEIKAQKLTETTYMFAGAGGNIGVSAGEDGILIIDDQFAPLANKIEAALADIQPGMPKFIINTHYHGDHTGSNAHFGKHGTIMAHHNVLKRLSNNEKSTASALPVITYEQGISVHFNQDTLQIIHMGPGHTDGDSIVLWKQTPLVHMGDLFFKDRFPYIDLKGGGSVTGYRDNVAKALAMMSAQTQIIPGHGSLANKQDLQRFKAMLDESIEWMQSIQKQGISLEQAKQQGVPTKWKDWSWRFISEDRWIETLYQGLQK</sequence>
<keyword evidence="5" id="KW-1185">Reference proteome</keyword>
<dbReference type="CDD" id="cd16282">
    <property type="entry name" value="metallo-hydrolase-like_MBL-fold"/>
    <property type="match status" value="1"/>
</dbReference>
<evidence type="ECO:0000256" key="1">
    <source>
        <dbReference type="ARBA" id="ARBA00005250"/>
    </source>
</evidence>